<evidence type="ECO:0000313" key="2">
    <source>
        <dbReference type="EMBL" id="TFK93200.1"/>
    </source>
</evidence>
<name>A0A5C3PYP1_9APHY</name>
<dbReference type="Proteomes" id="UP000308197">
    <property type="component" value="Unassembled WGS sequence"/>
</dbReference>
<proteinExistence type="predicted"/>
<dbReference type="InParanoid" id="A0A5C3PYP1"/>
<accession>A0A5C3PYP1</accession>
<keyword evidence="1" id="KW-1133">Transmembrane helix</keyword>
<dbReference type="AlphaFoldDB" id="A0A5C3PYP1"/>
<organism evidence="2 3">
    <name type="scientific">Polyporus arcularius HHB13444</name>
    <dbReference type="NCBI Taxonomy" id="1314778"/>
    <lineage>
        <taxon>Eukaryota</taxon>
        <taxon>Fungi</taxon>
        <taxon>Dikarya</taxon>
        <taxon>Basidiomycota</taxon>
        <taxon>Agaricomycotina</taxon>
        <taxon>Agaricomycetes</taxon>
        <taxon>Polyporales</taxon>
        <taxon>Polyporaceae</taxon>
        <taxon>Polyporus</taxon>
    </lineage>
</organism>
<keyword evidence="1" id="KW-0812">Transmembrane</keyword>
<sequence length="67" mass="7424">MDVEVSGQRTCRGSAFALSWGAMHYGTVVCCAFIHLSFPVRFLMLMFRVLQSACHQQGTRSLDVIGV</sequence>
<evidence type="ECO:0000256" key="1">
    <source>
        <dbReference type="SAM" id="Phobius"/>
    </source>
</evidence>
<protein>
    <submittedName>
        <fullName evidence="2">Uncharacterized protein</fullName>
    </submittedName>
</protein>
<dbReference type="EMBL" id="ML210985">
    <property type="protein sequence ID" value="TFK93200.1"/>
    <property type="molecule type" value="Genomic_DNA"/>
</dbReference>
<feature type="transmembrane region" description="Helical" evidence="1">
    <location>
        <begin position="22"/>
        <end position="43"/>
    </location>
</feature>
<evidence type="ECO:0000313" key="3">
    <source>
        <dbReference type="Proteomes" id="UP000308197"/>
    </source>
</evidence>
<gene>
    <name evidence="2" type="ORF">K466DRAFT_581154</name>
</gene>
<keyword evidence="1" id="KW-0472">Membrane</keyword>
<keyword evidence="3" id="KW-1185">Reference proteome</keyword>
<reference evidence="2 3" key="1">
    <citation type="journal article" date="2019" name="Nat. Ecol. Evol.">
        <title>Megaphylogeny resolves global patterns of mushroom evolution.</title>
        <authorList>
            <person name="Varga T."/>
            <person name="Krizsan K."/>
            <person name="Foldi C."/>
            <person name="Dima B."/>
            <person name="Sanchez-Garcia M."/>
            <person name="Sanchez-Ramirez S."/>
            <person name="Szollosi G.J."/>
            <person name="Szarkandi J.G."/>
            <person name="Papp V."/>
            <person name="Albert L."/>
            <person name="Andreopoulos W."/>
            <person name="Angelini C."/>
            <person name="Antonin V."/>
            <person name="Barry K.W."/>
            <person name="Bougher N.L."/>
            <person name="Buchanan P."/>
            <person name="Buyck B."/>
            <person name="Bense V."/>
            <person name="Catcheside P."/>
            <person name="Chovatia M."/>
            <person name="Cooper J."/>
            <person name="Damon W."/>
            <person name="Desjardin D."/>
            <person name="Finy P."/>
            <person name="Geml J."/>
            <person name="Haridas S."/>
            <person name="Hughes K."/>
            <person name="Justo A."/>
            <person name="Karasinski D."/>
            <person name="Kautmanova I."/>
            <person name="Kiss B."/>
            <person name="Kocsube S."/>
            <person name="Kotiranta H."/>
            <person name="LaButti K.M."/>
            <person name="Lechner B.E."/>
            <person name="Liimatainen K."/>
            <person name="Lipzen A."/>
            <person name="Lukacs Z."/>
            <person name="Mihaltcheva S."/>
            <person name="Morgado L.N."/>
            <person name="Niskanen T."/>
            <person name="Noordeloos M.E."/>
            <person name="Ohm R.A."/>
            <person name="Ortiz-Santana B."/>
            <person name="Ovrebo C."/>
            <person name="Racz N."/>
            <person name="Riley R."/>
            <person name="Savchenko A."/>
            <person name="Shiryaev A."/>
            <person name="Soop K."/>
            <person name="Spirin V."/>
            <person name="Szebenyi C."/>
            <person name="Tomsovsky M."/>
            <person name="Tulloss R.E."/>
            <person name="Uehling J."/>
            <person name="Grigoriev I.V."/>
            <person name="Vagvolgyi C."/>
            <person name="Papp T."/>
            <person name="Martin F.M."/>
            <person name="Miettinen O."/>
            <person name="Hibbett D.S."/>
            <person name="Nagy L.G."/>
        </authorList>
    </citation>
    <scope>NUCLEOTIDE SEQUENCE [LARGE SCALE GENOMIC DNA]</scope>
    <source>
        <strain evidence="2 3">HHB13444</strain>
    </source>
</reference>